<sequence>MGSTVEIVLFDAPPGSAAWVRSRLSALERAWSRFDPQSELVALNRRAGGAPVPASDLLRNAVDACLQLWRATDGWFDPTTLRALEWAGYDRSFAEVRSRSGSAARAGIPPATPTPLGVIVDDDRGTITVPVGVSLDLGGVGKGLAADLLAAELMDRGSSGVLVSVGGDIAVAGTGPDGGWCVPVVDPTDGHRVRWVVPIESGAIVQSNRLVRQWRAGDEHCHHLIDPSTSLPSRSGIAAAVVVSDRAWWAEGVAKAALLAGAAAGSALIGRLAQAGWLVRDNGTVTLAGRVAVGRAA</sequence>
<comment type="cofactor">
    <cofactor evidence="1">
        <name>Mg(2+)</name>
        <dbReference type="ChEBI" id="CHEBI:18420"/>
    </cofactor>
</comment>
<proteinExistence type="predicted"/>
<dbReference type="EMBL" id="CAFBQP010000003">
    <property type="protein sequence ID" value="CAB5051946.1"/>
    <property type="molecule type" value="Genomic_DNA"/>
</dbReference>
<evidence type="ECO:0000256" key="1">
    <source>
        <dbReference type="ARBA" id="ARBA00001946"/>
    </source>
</evidence>
<dbReference type="Pfam" id="PF02424">
    <property type="entry name" value="ApbE"/>
    <property type="match status" value="1"/>
</dbReference>
<keyword evidence="6" id="KW-0479">Metal-binding</keyword>
<evidence type="ECO:0000256" key="4">
    <source>
        <dbReference type="ARBA" id="ARBA00022630"/>
    </source>
</evidence>
<evidence type="ECO:0000256" key="7">
    <source>
        <dbReference type="ARBA" id="ARBA00022827"/>
    </source>
</evidence>
<evidence type="ECO:0000256" key="6">
    <source>
        <dbReference type="ARBA" id="ARBA00022723"/>
    </source>
</evidence>
<protein>
    <recommendedName>
        <fullName evidence="3">FAD:protein FMN transferase</fullName>
        <ecNumber evidence="2">2.7.1.180</ecNumber>
    </recommendedName>
    <alternativeName>
        <fullName evidence="9">Flavin transferase</fullName>
    </alternativeName>
</protein>
<dbReference type="SUPFAM" id="SSF143631">
    <property type="entry name" value="ApbE-like"/>
    <property type="match status" value="1"/>
</dbReference>
<accession>A0A6J7CYB3</accession>
<evidence type="ECO:0000256" key="5">
    <source>
        <dbReference type="ARBA" id="ARBA00022679"/>
    </source>
</evidence>
<reference evidence="12" key="1">
    <citation type="submission" date="2020-05" db="EMBL/GenBank/DDBJ databases">
        <authorList>
            <person name="Chiriac C."/>
            <person name="Salcher M."/>
            <person name="Ghai R."/>
            <person name="Kavagutti S V."/>
        </authorList>
    </citation>
    <scope>NUCLEOTIDE SEQUENCE</scope>
</reference>
<name>A0A6J7CYB3_9ZZZZ</name>
<evidence type="ECO:0000313" key="11">
    <source>
        <dbReference type="EMBL" id="CAB4743972.1"/>
    </source>
</evidence>
<gene>
    <name evidence="11" type="ORF">UFOPK2806_00579</name>
    <name evidence="12" type="ORF">UFOPK3417_00255</name>
    <name evidence="13" type="ORF">UFOPK4306_00113</name>
</gene>
<keyword evidence="4" id="KW-0285">Flavoprotein</keyword>
<evidence type="ECO:0000256" key="3">
    <source>
        <dbReference type="ARBA" id="ARBA00016337"/>
    </source>
</evidence>
<keyword evidence="5" id="KW-0808">Transferase</keyword>
<dbReference type="EC" id="2.7.1.180" evidence="2"/>
<dbReference type="GO" id="GO:0016740">
    <property type="term" value="F:transferase activity"/>
    <property type="evidence" value="ECO:0007669"/>
    <property type="project" value="UniProtKB-KW"/>
</dbReference>
<dbReference type="GO" id="GO:0046872">
    <property type="term" value="F:metal ion binding"/>
    <property type="evidence" value="ECO:0007669"/>
    <property type="project" value="UniProtKB-KW"/>
</dbReference>
<evidence type="ECO:0000256" key="9">
    <source>
        <dbReference type="ARBA" id="ARBA00031306"/>
    </source>
</evidence>
<evidence type="ECO:0000256" key="8">
    <source>
        <dbReference type="ARBA" id="ARBA00022842"/>
    </source>
</evidence>
<evidence type="ECO:0000313" key="13">
    <source>
        <dbReference type="EMBL" id="CAB5051946.1"/>
    </source>
</evidence>
<dbReference type="EMBL" id="CAEZYY010000005">
    <property type="protein sequence ID" value="CAB4743972.1"/>
    <property type="molecule type" value="Genomic_DNA"/>
</dbReference>
<dbReference type="InterPro" id="IPR003374">
    <property type="entry name" value="ApbE-like_sf"/>
</dbReference>
<evidence type="ECO:0000256" key="10">
    <source>
        <dbReference type="ARBA" id="ARBA00048540"/>
    </source>
</evidence>
<comment type="catalytic activity">
    <reaction evidence="10">
        <text>L-threonyl-[protein] + FAD = FMN-L-threonyl-[protein] + AMP + H(+)</text>
        <dbReference type="Rhea" id="RHEA:36847"/>
        <dbReference type="Rhea" id="RHEA-COMP:11060"/>
        <dbReference type="Rhea" id="RHEA-COMP:11061"/>
        <dbReference type="ChEBI" id="CHEBI:15378"/>
        <dbReference type="ChEBI" id="CHEBI:30013"/>
        <dbReference type="ChEBI" id="CHEBI:57692"/>
        <dbReference type="ChEBI" id="CHEBI:74257"/>
        <dbReference type="ChEBI" id="CHEBI:456215"/>
        <dbReference type="EC" id="2.7.1.180"/>
    </reaction>
</comment>
<dbReference type="InterPro" id="IPR024932">
    <property type="entry name" value="ApbE"/>
</dbReference>
<keyword evidence="8" id="KW-0460">Magnesium</keyword>
<evidence type="ECO:0000256" key="2">
    <source>
        <dbReference type="ARBA" id="ARBA00011955"/>
    </source>
</evidence>
<dbReference type="Gene3D" id="3.10.520.10">
    <property type="entry name" value="ApbE-like domains"/>
    <property type="match status" value="1"/>
</dbReference>
<keyword evidence="7" id="KW-0274">FAD</keyword>
<dbReference type="PANTHER" id="PTHR30040">
    <property type="entry name" value="THIAMINE BIOSYNTHESIS LIPOPROTEIN APBE"/>
    <property type="match status" value="1"/>
</dbReference>
<dbReference type="AlphaFoldDB" id="A0A6J7CYB3"/>
<dbReference type="PANTHER" id="PTHR30040:SF2">
    <property type="entry name" value="FAD:PROTEIN FMN TRANSFERASE"/>
    <property type="match status" value="1"/>
</dbReference>
<evidence type="ECO:0000313" key="12">
    <source>
        <dbReference type="EMBL" id="CAB4861594.1"/>
    </source>
</evidence>
<dbReference type="EMBL" id="CAFBLR010000011">
    <property type="protein sequence ID" value="CAB4861594.1"/>
    <property type="molecule type" value="Genomic_DNA"/>
</dbReference>
<organism evidence="12">
    <name type="scientific">freshwater metagenome</name>
    <dbReference type="NCBI Taxonomy" id="449393"/>
    <lineage>
        <taxon>unclassified sequences</taxon>
        <taxon>metagenomes</taxon>
        <taxon>ecological metagenomes</taxon>
    </lineage>
</organism>